<evidence type="ECO:0000313" key="2">
    <source>
        <dbReference type="Proteomes" id="UP000176897"/>
    </source>
</evidence>
<evidence type="ECO:0000313" key="1">
    <source>
        <dbReference type="EMBL" id="OGL81696.1"/>
    </source>
</evidence>
<dbReference type="STRING" id="1802401.A3B21_04580"/>
<dbReference type="AlphaFoldDB" id="A0A1F7UTW2"/>
<proteinExistence type="predicted"/>
<name>A0A1F7UTW2_9BACT</name>
<comment type="caution">
    <text evidence="1">The sequence shown here is derived from an EMBL/GenBank/DDBJ whole genome shotgun (WGS) entry which is preliminary data.</text>
</comment>
<organism evidence="1 2">
    <name type="scientific">Candidatus Uhrbacteria bacterium RIFCSPLOWO2_01_FULL_47_24</name>
    <dbReference type="NCBI Taxonomy" id="1802401"/>
    <lineage>
        <taxon>Bacteria</taxon>
        <taxon>Candidatus Uhriibacteriota</taxon>
    </lineage>
</organism>
<accession>A0A1F7UTW2</accession>
<dbReference type="EMBL" id="MGEJ01000003">
    <property type="protein sequence ID" value="OGL81696.1"/>
    <property type="molecule type" value="Genomic_DNA"/>
</dbReference>
<protein>
    <submittedName>
        <fullName evidence="1">Uncharacterized protein</fullName>
    </submittedName>
</protein>
<sequence length="443" mass="49760">MPLPTISKEPMALAPSYVRDTWNELVNNLVFDDDVAEALQSYRYLAWLIEEAKKSASLEEKTAAAEYERLARLLAACALPALSEQEVEEFLRTHATVALLHPDIDLWQKIEAKLVRIYVFEERDPFKQKLRAALAANDEPLTEVTLQEGERRVLGTVGNWTGDYVKAVGGGRASTLIKTTYLTSSLNTKGLKDADRGKVKKLIDVYEQLKISSMEAGGIEEDYVFERNGKLVVFRKGRAEEVRDKKTEEVLARMKQKGFFAYPNLPLIERVERFKKDQTELIARARRAFSEPLPKEVASELEKLKTTAQSTQLISDICYDAALPGPGKGPLKNKALAALVLLAQRGALDMMLGQSEKWRAFYEEYLRGQGKDAALEGFKIQPSAPQYAAQFLRALLIGALKMTEAESAKFAARLGNLMKSTGKPQYFGMAYFDAQLKMFVWKL</sequence>
<gene>
    <name evidence="1" type="ORF">A3B21_04580</name>
</gene>
<dbReference type="Proteomes" id="UP000176897">
    <property type="component" value="Unassembled WGS sequence"/>
</dbReference>
<reference evidence="1 2" key="1">
    <citation type="journal article" date="2016" name="Nat. Commun.">
        <title>Thousands of microbial genomes shed light on interconnected biogeochemical processes in an aquifer system.</title>
        <authorList>
            <person name="Anantharaman K."/>
            <person name="Brown C.T."/>
            <person name="Hug L.A."/>
            <person name="Sharon I."/>
            <person name="Castelle C.J."/>
            <person name="Probst A.J."/>
            <person name="Thomas B.C."/>
            <person name="Singh A."/>
            <person name="Wilkins M.J."/>
            <person name="Karaoz U."/>
            <person name="Brodie E.L."/>
            <person name="Williams K.H."/>
            <person name="Hubbard S.S."/>
            <person name="Banfield J.F."/>
        </authorList>
    </citation>
    <scope>NUCLEOTIDE SEQUENCE [LARGE SCALE GENOMIC DNA]</scope>
</reference>